<keyword evidence="2" id="KW-1185">Reference proteome</keyword>
<gene>
    <name evidence="1" type="ORF">FPPS064S07_00062</name>
</gene>
<accession>A0A564SZS7</accession>
<protein>
    <submittedName>
        <fullName evidence="1">Uncharacterized protein</fullName>
    </submittedName>
</protein>
<dbReference type="Proteomes" id="UP000406184">
    <property type="component" value="Unassembled WGS sequence"/>
</dbReference>
<evidence type="ECO:0000313" key="1">
    <source>
        <dbReference type="EMBL" id="VUW99930.1"/>
    </source>
</evidence>
<dbReference type="RefSeq" id="WP_015564494.1">
    <property type="nucleotide sequence ID" value="NZ_CABHMY010000089.1"/>
</dbReference>
<dbReference type="AlphaFoldDB" id="A0A564SZS7"/>
<proteinExistence type="predicted"/>
<reference evidence="1 2" key="1">
    <citation type="submission" date="2019-07" db="EMBL/GenBank/DDBJ databases">
        <authorList>
            <person name="Hibberd C M."/>
            <person name="Gehrig L. J."/>
            <person name="Chang H.-W."/>
            <person name="Venkatesh S."/>
        </authorList>
    </citation>
    <scope>NUCLEOTIDE SEQUENCE [LARGE SCALE GENOMIC DNA]</scope>
    <source>
        <strain evidence="1">Faecalibacterium_prausnitzii_JG_BgPS064</strain>
    </source>
</reference>
<sequence>MNFDFSALNFETIDSNINAYPDMFLNQNGVTFTKKVLEDLGYPGFVLCLLDAKARVFAIRSCKSNEPKGFKFSKPRGEQKGVVTISNKNLLDPLRAVTGEDWIPGKRYRVRGFWVADAKTMCFDLNEGVQEDFRPVTPSNDAE</sequence>
<organism evidence="1 2">
    <name type="scientific">Faecalibacterium prausnitzii</name>
    <dbReference type="NCBI Taxonomy" id="853"/>
    <lineage>
        <taxon>Bacteria</taxon>
        <taxon>Bacillati</taxon>
        <taxon>Bacillota</taxon>
        <taxon>Clostridia</taxon>
        <taxon>Eubacteriales</taxon>
        <taxon>Oscillospiraceae</taxon>
        <taxon>Faecalibacterium</taxon>
    </lineage>
</organism>
<name>A0A564SZS7_9FIRM</name>
<dbReference type="EMBL" id="CABHMY010000089">
    <property type="protein sequence ID" value="VUW99930.1"/>
    <property type="molecule type" value="Genomic_DNA"/>
</dbReference>
<evidence type="ECO:0000313" key="2">
    <source>
        <dbReference type="Proteomes" id="UP000406184"/>
    </source>
</evidence>